<evidence type="ECO:0000313" key="2">
    <source>
        <dbReference type="Proteomes" id="UP000692954"/>
    </source>
</evidence>
<dbReference type="OrthoDB" id="2887at2759"/>
<comment type="caution">
    <text evidence="1">The sequence shown here is derived from an EMBL/GenBank/DDBJ whole genome shotgun (WGS) entry which is preliminary data.</text>
</comment>
<gene>
    <name evidence="1" type="ORF">PSON_ATCC_30995.1.T0270279</name>
</gene>
<sequence length="154" mass="18457">MFRKVSSIIINIFCRFRFNQGDKSNYGILQIQRIKQFRSNNQFFYRQLILNSKLQFYIIILERILQESFNKIKKRSKKICVRYFVNLQSMIPKMEELTIDHTIVIKYCSEYIAGIFLGGRQTFAEYNICEDILLAVSLIIESIQVVLFDEIWKM</sequence>
<keyword evidence="2" id="KW-1185">Reference proteome</keyword>
<dbReference type="EMBL" id="CAJJDN010000027">
    <property type="protein sequence ID" value="CAD8071002.1"/>
    <property type="molecule type" value="Genomic_DNA"/>
</dbReference>
<accession>A0A8S1LXJ1</accession>
<evidence type="ECO:0000313" key="1">
    <source>
        <dbReference type="EMBL" id="CAD8071002.1"/>
    </source>
</evidence>
<proteinExistence type="predicted"/>
<organism evidence="1 2">
    <name type="scientific">Paramecium sonneborni</name>
    <dbReference type="NCBI Taxonomy" id="65129"/>
    <lineage>
        <taxon>Eukaryota</taxon>
        <taxon>Sar</taxon>
        <taxon>Alveolata</taxon>
        <taxon>Ciliophora</taxon>
        <taxon>Intramacronucleata</taxon>
        <taxon>Oligohymenophorea</taxon>
        <taxon>Peniculida</taxon>
        <taxon>Parameciidae</taxon>
        <taxon>Paramecium</taxon>
    </lineage>
</organism>
<name>A0A8S1LXJ1_9CILI</name>
<reference evidence="1" key="1">
    <citation type="submission" date="2021-01" db="EMBL/GenBank/DDBJ databases">
        <authorList>
            <consortium name="Genoscope - CEA"/>
            <person name="William W."/>
        </authorList>
    </citation>
    <scope>NUCLEOTIDE SEQUENCE</scope>
</reference>
<protein>
    <submittedName>
        <fullName evidence="1">Uncharacterized protein</fullName>
    </submittedName>
</protein>
<dbReference type="Proteomes" id="UP000692954">
    <property type="component" value="Unassembled WGS sequence"/>
</dbReference>
<dbReference type="AlphaFoldDB" id="A0A8S1LXJ1"/>